<dbReference type="Proteomes" id="UP000319836">
    <property type="component" value="Unassembled WGS sequence"/>
</dbReference>
<keyword evidence="3" id="KW-0998">Cell outer membrane</keyword>
<proteinExistence type="predicted"/>
<dbReference type="AlphaFoldDB" id="A0A538U5S2"/>
<evidence type="ECO:0000256" key="2">
    <source>
        <dbReference type="ARBA" id="ARBA00023136"/>
    </source>
</evidence>
<protein>
    <recommendedName>
        <fullName evidence="6">TonB-dependent receptor</fullName>
    </recommendedName>
</protein>
<comment type="subcellular location">
    <subcellularLocation>
        <location evidence="1">Cell outer membrane</location>
    </subcellularLocation>
</comment>
<sequence>MRDPEHWDLRFLWQYGSGRPFTPTFRDDRHQDPALINSRRLPATTTVNLDADRYFKLWGRPTTLFVDARNVLDARNLASLTQSTFPNPFVGQSGDEYLIYYTETGRAGGAYLQDVNGDNVLDWVPVRDPRAFQEGRSVRTGVSLSF</sequence>
<comment type="caution">
    <text evidence="4">The sequence shown here is derived from an EMBL/GenBank/DDBJ whole genome shotgun (WGS) entry which is preliminary data.</text>
</comment>
<evidence type="ECO:0000256" key="3">
    <source>
        <dbReference type="ARBA" id="ARBA00023237"/>
    </source>
</evidence>
<evidence type="ECO:0000256" key="1">
    <source>
        <dbReference type="ARBA" id="ARBA00004442"/>
    </source>
</evidence>
<dbReference type="GO" id="GO:0009279">
    <property type="term" value="C:cell outer membrane"/>
    <property type="evidence" value="ECO:0007669"/>
    <property type="project" value="UniProtKB-SubCell"/>
</dbReference>
<dbReference type="SUPFAM" id="SSF56935">
    <property type="entry name" value="Porins"/>
    <property type="match status" value="1"/>
</dbReference>
<evidence type="ECO:0008006" key="6">
    <source>
        <dbReference type="Google" id="ProtNLM"/>
    </source>
</evidence>
<dbReference type="Gene3D" id="2.40.170.20">
    <property type="entry name" value="TonB-dependent receptor, beta-barrel domain"/>
    <property type="match status" value="1"/>
</dbReference>
<name>A0A538U5S2_UNCEI</name>
<gene>
    <name evidence="4" type="ORF">E6K80_06225</name>
</gene>
<evidence type="ECO:0000313" key="5">
    <source>
        <dbReference type="Proteomes" id="UP000319836"/>
    </source>
</evidence>
<organism evidence="4 5">
    <name type="scientific">Eiseniibacteriota bacterium</name>
    <dbReference type="NCBI Taxonomy" id="2212470"/>
    <lineage>
        <taxon>Bacteria</taxon>
        <taxon>Candidatus Eiseniibacteriota</taxon>
    </lineage>
</organism>
<keyword evidence="2" id="KW-0472">Membrane</keyword>
<reference evidence="4 5" key="1">
    <citation type="journal article" date="2019" name="Nat. Microbiol.">
        <title>Mediterranean grassland soil C-N compound turnover is dependent on rainfall and depth, and is mediated by genomically divergent microorganisms.</title>
        <authorList>
            <person name="Diamond S."/>
            <person name="Andeer P.F."/>
            <person name="Li Z."/>
            <person name="Crits-Christoph A."/>
            <person name="Burstein D."/>
            <person name="Anantharaman K."/>
            <person name="Lane K.R."/>
            <person name="Thomas B.C."/>
            <person name="Pan C."/>
            <person name="Northen T.R."/>
            <person name="Banfield J.F."/>
        </authorList>
    </citation>
    <scope>NUCLEOTIDE SEQUENCE [LARGE SCALE GENOMIC DNA]</scope>
    <source>
        <strain evidence="4">WS_10</strain>
    </source>
</reference>
<evidence type="ECO:0000313" key="4">
    <source>
        <dbReference type="EMBL" id="TMQ71225.1"/>
    </source>
</evidence>
<accession>A0A538U5S2</accession>
<dbReference type="InterPro" id="IPR036942">
    <property type="entry name" value="Beta-barrel_TonB_sf"/>
</dbReference>
<dbReference type="EMBL" id="VBPA01000141">
    <property type="protein sequence ID" value="TMQ71225.1"/>
    <property type="molecule type" value="Genomic_DNA"/>
</dbReference>